<comment type="caution">
    <text evidence="1">The sequence shown here is derived from an EMBL/GenBank/DDBJ whole genome shotgun (WGS) entry which is preliminary data.</text>
</comment>
<gene>
    <name evidence="1" type="ORF">LCGC14_1955730</name>
</gene>
<protein>
    <submittedName>
        <fullName evidence="1">Uncharacterized protein</fullName>
    </submittedName>
</protein>
<evidence type="ECO:0000313" key="1">
    <source>
        <dbReference type="EMBL" id="KKL85345.1"/>
    </source>
</evidence>
<sequence length="45" mass="5342">MVLKEKVLNIYQILYFLNIHKLIANKLIANKKELFIPIPLLVHKI</sequence>
<dbReference type="AlphaFoldDB" id="A0A0F9HUH4"/>
<dbReference type="EMBL" id="LAZR01021433">
    <property type="protein sequence ID" value="KKL85345.1"/>
    <property type="molecule type" value="Genomic_DNA"/>
</dbReference>
<organism evidence="1">
    <name type="scientific">marine sediment metagenome</name>
    <dbReference type="NCBI Taxonomy" id="412755"/>
    <lineage>
        <taxon>unclassified sequences</taxon>
        <taxon>metagenomes</taxon>
        <taxon>ecological metagenomes</taxon>
    </lineage>
</organism>
<accession>A0A0F9HUH4</accession>
<reference evidence="1" key="1">
    <citation type="journal article" date="2015" name="Nature">
        <title>Complex archaea that bridge the gap between prokaryotes and eukaryotes.</title>
        <authorList>
            <person name="Spang A."/>
            <person name="Saw J.H."/>
            <person name="Jorgensen S.L."/>
            <person name="Zaremba-Niedzwiedzka K."/>
            <person name="Martijn J."/>
            <person name="Lind A.E."/>
            <person name="van Eijk R."/>
            <person name="Schleper C."/>
            <person name="Guy L."/>
            <person name="Ettema T.J."/>
        </authorList>
    </citation>
    <scope>NUCLEOTIDE SEQUENCE</scope>
</reference>
<name>A0A0F9HUH4_9ZZZZ</name>
<proteinExistence type="predicted"/>